<accession>A0A5T2XGI5</accession>
<evidence type="ECO:0000313" key="2">
    <source>
        <dbReference type="EMBL" id="EAM8625117.1"/>
    </source>
</evidence>
<reference evidence="2" key="1">
    <citation type="submission" date="2018-07" db="EMBL/GenBank/DDBJ databases">
        <authorList>
            <consortium name="GenomeTrakr network: Whole genome sequencing for foodborne pathogen traceback"/>
        </authorList>
    </citation>
    <scope>NUCLEOTIDE SEQUENCE</scope>
    <source>
        <strain evidence="2">FDA00010525</strain>
    </source>
</reference>
<protein>
    <submittedName>
        <fullName evidence="2">Uncharacterized protein</fullName>
    </submittedName>
</protein>
<gene>
    <name evidence="2" type="ORF">BFQ53_23355</name>
</gene>
<dbReference type="AlphaFoldDB" id="A0A5T2XGI5"/>
<proteinExistence type="predicted"/>
<comment type="caution">
    <text evidence="2">The sequence shown here is derived from an EMBL/GenBank/DDBJ whole genome shotgun (WGS) entry which is preliminary data.</text>
</comment>
<organism evidence="2">
    <name type="scientific">Salmonella enterica</name>
    <name type="common">Salmonella choleraesuis</name>
    <dbReference type="NCBI Taxonomy" id="28901"/>
    <lineage>
        <taxon>Bacteria</taxon>
        <taxon>Pseudomonadati</taxon>
        <taxon>Pseudomonadota</taxon>
        <taxon>Gammaproteobacteria</taxon>
        <taxon>Enterobacterales</taxon>
        <taxon>Enterobacteriaceae</taxon>
        <taxon>Salmonella</taxon>
    </lineage>
</organism>
<name>A0A5T2XGI5_SALER</name>
<sequence length="415" mass="47727">MKRTEKYFKRKADQVLNALFGKCNLVLLTGDTVLCGKVVSELKAKSSLERKVKTPKQNTKTIYNHRSELIFEYDIEHPKFSDCKSVEVVFIERADYTYRDGDINIALDALKDKDIKVVLTSNKSRKEVAHLLKNRTMKTFEVNYLESKVSKRTAANKEAIEAFDAVETFSDEIPFPEVEKSKEKLMESINETNKSIASLQEKIINDPSVNITEEQSKEIEEIGGFVESILEDLITAPFKSEIVDLKEELYSVEYKLKNTKIALESSDELLRNANKMIDRLKNEVYNLSMDCSKLIVQKDELQNELQERNQNLKQELEEMTEISGLGDALLDEAKSLIDKLESDNNGLNDEVKAQQLYIESLENDKRTLLDDYEYISLDNLTLQSEIISLKRNLEEHDNKVANLFAELNSILKKNR</sequence>
<feature type="coiled-coil region" evidence="1">
    <location>
        <begin position="263"/>
        <end position="413"/>
    </location>
</feature>
<evidence type="ECO:0000256" key="1">
    <source>
        <dbReference type="SAM" id="Coils"/>
    </source>
</evidence>
<dbReference type="EMBL" id="AACWHG010000024">
    <property type="protein sequence ID" value="EAM8625117.1"/>
    <property type="molecule type" value="Genomic_DNA"/>
</dbReference>
<keyword evidence="1" id="KW-0175">Coiled coil</keyword>